<dbReference type="GO" id="GO:0004521">
    <property type="term" value="F:RNA endonuclease activity"/>
    <property type="evidence" value="ECO:0007669"/>
    <property type="project" value="TreeGrafter"/>
</dbReference>
<gene>
    <name evidence="1" type="ORF">CEY11_03175</name>
</gene>
<dbReference type="Proteomes" id="UP000214603">
    <property type="component" value="Unassembled WGS sequence"/>
</dbReference>
<dbReference type="InterPro" id="IPR003477">
    <property type="entry name" value="PemK-like"/>
</dbReference>
<dbReference type="Gene3D" id="2.30.30.110">
    <property type="match status" value="1"/>
</dbReference>
<accession>A0A225MWY7</accession>
<dbReference type="NCBIfam" id="NF007386">
    <property type="entry name" value="PRK09907.1"/>
    <property type="match status" value="1"/>
</dbReference>
<dbReference type="Pfam" id="PF02452">
    <property type="entry name" value="PemK_toxin"/>
    <property type="match status" value="1"/>
</dbReference>
<keyword evidence="2" id="KW-1185">Reference proteome</keyword>
<evidence type="ECO:0000313" key="1">
    <source>
        <dbReference type="EMBL" id="OWT65745.1"/>
    </source>
</evidence>
<dbReference type="InterPro" id="IPR011067">
    <property type="entry name" value="Plasmid_toxin/cell-grow_inhib"/>
</dbReference>
<dbReference type="GO" id="GO:0003677">
    <property type="term" value="F:DNA binding"/>
    <property type="evidence" value="ECO:0007669"/>
    <property type="project" value="InterPro"/>
</dbReference>
<dbReference type="GO" id="GO:0016075">
    <property type="term" value="P:rRNA catabolic process"/>
    <property type="evidence" value="ECO:0007669"/>
    <property type="project" value="TreeGrafter"/>
</dbReference>
<comment type="caution">
    <text evidence="1">The sequence shown here is derived from an EMBL/GenBank/DDBJ whole genome shotgun (WGS) entry which is preliminary data.</text>
</comment>
<dbReference type="GO" id="GO:0006402">
    <property type="term" value="P:mRNA catabolic process"/>
    <property type="evidence" value="ECO:0007669"/>
    <property type="project" value="TreeGrafter"/>
</dbReference>
<name>A0A225MWY7_9BURK</name>
<reference evidence="2" key="1">
    <citation type="submission" date="2017-06" db="EMBL/GenBank/DDBJ databases">
        <title>Herbaspirillum phytohormonus sp. nov., isolated from the root nodule of Robinia pseudoacacia in lead-zinc mine.</title>
        <authorList>
            <person name="Fan M."/>
            <person name="Lin Y."/>
        </authorList>
    </citation>
    <scope>NUCLEOTIDE SEQUENCE [LARGE SCALE GENOMIC DNA]</scope>
    <source>
        <strain evidence="2">SC-089</strain>
    </source>
</reference>
<dbReference type="EMBL" id="NJIH01000002">
    <property type="protein sequence ID" value="OWT65745.1"/>
    <property type="molecule type" value="Genomic_DNA"/>
</dbReference>
<dbReference type="PANTHER" id="PTHR33988:SF3">
    <property type="entry name" value="ENDORIBONUCLEASE TOXIN CHPB-RELATED"/>
    <property type="match status" value="1"/>
</dbReference>
<dbReference type="SUPFAM" id="SSF50118">
    <property type="entry name" value="Cell growth inhibitor/plasmid maintenance toxic component"/>
    <property type="match status" value="1"/>
</dbReference>
<dbReference type="OrthoDB" id="9793906at2"/>
<dbReference type="PANTHER" id="PTHR33988">
    <property type="entry name" value="ENDORIBONUCLEASE MAZF-RELATED"/>
    <property type="match status" value="1"/>
</dbReference>
<sequence>MSKRYTPNAGDVIWLHFDVPRGAGLPDHKPAVVLSPLSYNKKTGLIVCCPVVAQAKGYPFEVALASPEGSVALADQVKSLNWATSKISHQGRVDSSELAEIRAKLHALIFKD</sequence>
<protein>
    <submittedName>
        <fullName evidence="1">Toxin MazF</fullName>
    </submittedName>
</protein>
<evidence type="ECO:0000313" key="2">
    <source>
        <dbReference type="Proteomes" id="UP000214603"/>
    </source>
</evidence>
<organism evidence="1 2">
    <name type="scientific">Candidimonas nitroreducens</name>
    <dbReference type="NCBI Taxonomy" id="683354"/>
    <lineage>
        <taxon>Bacteria</taxon>
        <taxon>Pseudomonadati</taxon>
        <taxon>Pseudomonadota</taxon>
        <taxon>Betaproteobacteria</taxon>
        <taxon>Burkholderiales</taxon>
        <taxon>Alcaligenaceae</taxon>
        <taxon>Candidimonas</taxon>
    </lineage>
</organism>
<dbReference type="AlphaFoldDB" id="A0A225MWY7"/>
<dbReference type="RefSeq" id="WP_088601895.1">
    <property type="nucleotide sequence ID" value="NZ_NJIH01000002.1"/>
</dbReference>
<proteinExistence type="predicted"/>